<evidence type="ECO:0000259" key="1">
    <source>
        <dbReference type="Pfam" id="PF08308"/>
    </source>
</evidence>
<dbReference type="AlphaFoldDB" id="A0A382LSL3"/>
<accession>A0A382LSL3</accession>
<proteinExistence type="predicted"/>
<protein>
    <recommendedName>
        <fullName evidence="1">PEGA domain-containing protein</fullName>
    </recommendedName>
</protein>
<organism evidence="2">
    <name type="scientific">marine metagenome</name>
    <dbReference type="NCBI Taxonomy" id="408172"/>
    <lineage>
        <taxon>unclassified sequences</taxon>
        <taxon>metagenomes</taxon>
        <taxon>ecological metagenomes</taxon>
    </lineage>
</organism>
<name>A0A382LSL3_9ZZZZ</name>
<reference evidence="2" key="1">
    <citation type="submission" date="2018-05" db="EMBL/GenBank/DDBJ databases">
        <authorList>
            <person name="Lanie J.A."/>
            <person name="Ng W.-L."/>
            <person name="Kazmierczak K.M."/>
            <person name="Andrzejewski T.M."/>
            <person name="Davidsen T.M."/>
            <person name="Wayne K.J."/>
            <person name="Tettelin H."/>
            <person name="Glass J.I."/>
            <person name="Rusch D."/>
            <person name="Podicherti R."/>
            <person name="Tsui H.-C.T."/>
            <person name="Winkler M.E."/>
        </authorList>
    </citation>
    <scope>NUCLEOTIDE SEQUENCE</scope>
</reference>
<feature type="domain" description="PEGA" evidence="1">
    <location>
        <begin position="31"/>
        <end position="78"/>
    </location>
</feature>
<dbReference type="Pfam" id="PF08308">
    <property type="entry name" value="PEGA"/>
    <property type="match status" value="1"/>
</dbReference>
<sequence>MQIIKPVFICILLSMVSGCGTIVQQSAIDLLYVKSDPPGAQVTLSTGVKGITPCQFELPRKAKLMVVIEKEGYEQVEVMVQGITTPKRALISGLGNQIVGAGLLGEMVDDQSGAAFELKPNPIEVKLKPKKEAAK</sequence>
<evidence type="ECO:0000313" key="2">
    <source>
        <dbReference type="EMBL" id="SVC39600.1"/>
    </source>
</evidence>
<dbReference type="EMBL" id="UINC01088940">
    <property type="protein sequence ID" value="SVC39600.1"/>
    <property type="molecule type" value="Genomic_DNA"/>
</dbReference>
<dbReference type="PROSITE" id="PS51257">
    <property type="entry name" value="PROKAR_LIPOPROTEIN"/>
    <property type="match status" value="1"/>
</dbReference>
<dbReference type="InterPro" id="IPR013229">
    <property type="entry name" value="PEGA"/>
</dbReference>
<gene>
    <name evidence="2" type="ORF">METZ01_LOCUS292454</name>
</gene>